<evidence type="ECO:0000256" key="11">
    <source>
        <dbReference type="ARBA" id="ARBA00023180"/>
    </source>
</evidence>
<evidence type="ECO:0000256" key="5">
    <source>
        <dbReference type="ARBA" id="ARBA00022617"/>
    </source>
</evidence>
<evidence type="ECO:0000256" key="14">
    <source>
        <dbReference type="PIRSR" id="PIRSR600823-1"/>
    </source>
</evidence>
<dbReference type="GO" id="GO:0020037">
    <property type="term" value="F:heme binding"/>
    <property type="evidence" value="ECO:0007669"/>
    <property type="project" value="UniProtKB-UniRule"/>
</dbReference>
<sequence length="344" mass="36664">MAKLALLAVIASLLGAVSCEFPVYAGYGFPRPNPNMPFAFPFPPFFSPASPAPGLRVGYYTHNGRCPQAEKIVRDAVEKATAGEKAGLIRLFFHDCFVQGCDGSVLLSGADTERTAFPNLSLRGFEVIDAAKAALETACPGVVSCADVVAFAGRDASYSLSSGRINYRVPAGRYDGKVSRAADTFQHLPPPFGDLNLTTAMFAAKGLSQDDMVVLSGAHSIGRSDCSSFPDRLPPAANSSTAMEPKLAQQLTGTCSAGGSVNVLQDAITPDKLDIQYYTNVLSRNVLFNSDASLTTTTETEGLVEFYAGKRPLFRGKFLGPIQWNHDFEDAMVKMGYIGVKTSA</sequence>
<dbReference type="CDD" id="cd00693">
    <property type="entry name" value="secretory_peroxidase"/>
    <property type="match status" value="1"/>
</dbReference>
<feature type="binding site" evidence="16">
    <location>
        <position position="98"/>
    </location>
    <ligand>
        <name>Ca(2+)</name>
        <dbReference type="ChEBI" id="CHEBI:29108"/>
        <label>1</label>
    </ligand>
</feature>
<evidence type="ECO:0000256" key="6">
    <source>
        <dbReference type="ARBA" id="ARBA00022723"/>
    </source>
</evidence>
<evidence type="ECO:0000313" key="21">
    <source>
        <dbReference type="EMBL" id="KAK1692153.1"/>
    </source>
</evidence>
<comment type="function">
    <text evidence="19">Removal of H(2)O(2), oxidation of toxic reductants, biosynthesis and degradation of lignin, suberization, auxin catabolism, response to environmental stresses such as wounding, pathogen attack and oxidative stress.</text>
</comment>
<keyword evidence="5 19" id="KW-0349">Heme</keyword>
<organism evidence="21 22">
    <name type="scientific">Lolium multiflorum</name>
    <name type="common">Italian ryegrass</name>
    <name type="synonym">Lolium perenne subsp. multiflorum</name>
    <dbReference type="NCBI Taxonomy" id="4521"/>
    <lineage>
        <taxon>Eukaryota</taxon>
        <taxon>Viridiplantae</taxon>
        <taxon>Streptophyta</taxon>
        <taxon>Embryophyta</taxon>
        <taxon>Tracheophyta</taxon>
        <taxon>Spermatophyta</taxon>
        <taxon>Magnoliopsida</taxon>
        <taxon>Liliopsida</taxon>
        <taxon>Poales</taxon>
        <taxon>Poaceae</taxon>
        <taxon>BOP clade</taxon>
        <taxon>Pooideae</taxon>
        <taxon>Poodae</taxon>
        <taxon>Poeae</taxon>
        <taxon>Poeae Chloroplast Group 2 (Poeae type)</taxon>
        <taxon>Loliodinae</taxon>
        <taxon>Loliinae</taxon>
        <taxon>Lolium</taxon>
    </lineage>
</organism>
<dbReference type="AlphaFoldDB" id="A0AAD8TTY1"/>
<dbReference type="PROSITE" id="PS51257">
    <property type="entry name" value="PROKAR_LIPOPROTEIN"/>
    <property type="match status" value="1"/>
</dbReference>
<evidence type="ECO:0000256" key="2">
    <source>
        <dbReference type="ARBA" id="ARBA00006873"/>
    </source>
</evidence>
<dbReference type="PANTHER" id="PTHR31235">
    <property type="entry name" value="PEROXIDASE 25-RELATED"/>
    <property type="match status" value="1"/>
</dbReference>
<keyword evidence="19" id="KW-0732">Signal</keyword>
<feature type="disulfide bond" evidence="18">
    <location>
        <begin position="96"/>
        <end position="101"/>
    </location>
</feature>
<dbReference type="InterPro" id="IPR019793">
    <property type="entry name" value="Peroxidases_heam-ligand_BS"/>
</dbReference>
<feature type="disulfide bond" evidence="18">
    <location>
        <begin position="226"/>
        <end position="255"/>
    </location>
</feature>
<feature type="binding site" evidence="16">
    <location>
        <position position="113"/>
    </location>
    <ligand>
        <name>Ca(2+)</name>
        <dbReference type="ChEBI" id="CHEBI:29108"/>
        <label>1</label>
    </ligand>
</feature>
<evidence type="ECO:0000256" key="8">
    <source>
        <dbReference type="ARBA" id="ARBA00023002"/>
    </source>
</evidence>
<dbReference type="EC" id="1.11.1.7" evidence="3 19"/>
<dbReference type="GO" id="GO:0046872">
    <property type="term" value="F:metal ion binding"/>
    <property type="evidence" value="ECO:0007669"/>
    <property type="project" value="UniProtKB-UniRule"/>
</dbReference>
<dbReference type="PROSITE" id="PS50873">
    <property type="entry name" value="PEROXIDASE_4"/>
    <property type="match status" value="1"/>
</dbReference>
<feature type="signal peptide" evidence="19">
    <location>
        <begin position="1"/>
        <end position="19"/>
    </location>
</feature>
<feature type="binding site" evidence="16">
    <location>
        <position position="274"/>
    </location>
    <ligand>
        <name>Ca(2+)</name>
        <dbReference type="ChEBI" id="CHEBI:29108"/>
        <label>2</label>
    </ligand>
</feature>
<comment type="cofactor">
    <cofactor evidence="16 19">
        <name>heme b</name>
        <dbReference type="ChEBI" id="CHEBI:60344"/>
    </cofactor>
    <text evidence="16 19">Binds 1 heme b (iron(II)-protoporphyrin IX) group per subunit.</text>
</comment>
<keyword evidence="10 18" id="KW-1015">Disulfide bond</keyword>
<keyword evidence="22" id="KW-1185">Reference proteome</keyword>
<feature type="site" description="Transition state stabilizer" evidence="17">
    <location>
        <position position="90"/>
    </location>
</feature>
<comment type="similarity">
    <text evidence="2">Belongs to the peroxidase family. Ascorbate peroxidase subfamily.</text>
</comment>
<keyword evidence="8 19" id="KW-0560">Oxidoreductase</keyword>
<dbReference type="Pfam" id="PF00141">
    <property type="entry name" value="peroxidase"/>
    <property type="match status" value="1"/>
</dbReference>
<dbReference type="PRINTS" id="PR00458">
    <property type="entry name" value="PEROXIDASE"/>
</dbReference>
<keyword evidence="11" id="KW-0325">Glycoprotein</keyword>
<evidence type="ECO:0000256" key="16">
    <source>
        <dbReference type="PIRSR" id="PIRSR600823-3"/>
    </source>
</evidence>
<keyword evidence="12" id="KW-0873">Pyrrolidone carboxylic acid</keyword>
<dbReference type="SUPFAM" id="SSF48113">
    <property type="entry name" value="Heme-dependent peroxidases"/>
    <property type="match status" value="1"/>
</dbReference>
<feature type="disulfide bond" evidence="18">
    <location>
        <begin position="66"/>
        <end position="139"/>
    </location>
</feature>
<proteinExistence type="inferred from homology"/>
<dbReference type="InterPro" id="IPR000823">
    <property type="entry name" value="Peroxidase_pln"/>
</dbReference>
<feature type="active site" description="Proton acceptor" evidence="14">
    <location>
        <position position="94"/>
    </location>
</feature>
<feature type="binding site" evidence="16">
    <location>
        <position position="104"/>
    </location>
    <ligand>
        <name>Ca(2+)</name>
        <dbReference type="ChEBI" id="CHEBI:29108"/>
        <label>1</label>
    </ligand>
</feature>
<evidence type="ECO:0000256" key="13">
    <source>
        <dbReference type="ARBA" id="ARBA00023324"/>
    </source>
</evidence>
<evidence type="ECO:0000313" key="22">
    <source>
        <dbReference type="Proteomes" id="UP001231189"/>
    </source>
</evidence>
<comment type="cofactor">
    <cofactor evidence="16 19">
        <name>Ca(2+)</name>
        <dbReference type="ChEBI" id="CHEBI:29108"/>
    </cofactor>
    <text evidence="16 19">Binds 2 calcium ions per subunit.</text>
</comment>
<feature type="binding site" description="axial binding residue" evidence="16">
    <location>
        <position position="219"/>
    </location>
    <ligand>
        <name>heme b</name>
        <dbReference type="ChEBI" id="CHEBI:60344"/>
    </ligand>
    <ligandPart>
        <name>Fe</name>
        <dbReference type="ChEBI" id="CHEBI:18248"/>
    </ligandPart>
</feature>
<evidence type="ECO:0000259" key="20">
    <source>
        <dbReference type="PROSITE" id="PS50873"/>
    </source>
</evidence>
<feature type="binding site" evidence="16">
    <location>
        <position position="100"/>
    </location>
    <ligand>
        <name>Ca(2+)</name>
        <dbReference type="ChEBI" id="CHEBI:29108"/>
        <label>1</label>
    </ligand>
</feature>
<keyword evidence="9 16" id="KW-0408">Iron</keyword>
<protein>
    <recommendedName>
        <fullName evidence="3 19">Peroxidase</fullName>
        <ecNumber evidence="3 19">1.11.1.7</ecNumber>
    </recommendedName>
</protein>
<evidence type="ECO:0000256" key="9">
    <source>
        <dbReference type="ARBA" id="ARBA00023004"/>
    </source>
</evidence>
<dbReference type="GO" id="GO:0006979">
    <property type="term" value="P:response to oxidative stress"/>
    <property type="evidence" value="ECO:0007669"/>
    <property type="project" value="UniProtKB-UniRule"/>
</dbReference>
<feature type="chain" id="PRO_5041776344" description="Peroxidase" evidence="19">
    <location>
        <begin position="20"/>
        <end position="344"/>
    </location>
</feature>
<dbReference type="InterPro" id="IPR010255">
    <property type="entry name" value="Haem_peroxidase_sf"/>
</dbReference>
<evidence type="ECO:0000256" key="18">
    <source>
        <dbReference type="PIRSR" id="PIRSR600823-5"/>
    </source>
</evidence>
<comment type="caution">
    <text evidence="21">The sequence shown here is derived from an EMBL/GenBank/DDBJ whole genome shotgun (WGS) entry which is preliminary data.</text>
</comment>
<feature type="binding site" evidence="16">
    <location>
        <position position="269"/>
    </location>
    <ligand>
        <name>Ca(2+)</name>
        <dbReference type="ChEBI" id="CHEBI:29108"/>
        <label>2</label>
    </ligand>
</feature>
<keyword evidence="19" id="KW-0964">Secreted</keyword>
<dbReference type="Gene3D" id="1.10.520.10">
    <property type="match status" value="1"/>
</dbReference>
<accession>A0AAD8TTY1</accession>
<feature type="binding site" evidence="15">
    <location>
        <position position="189"/>
    </location>
    <ligand>
        <name>substrate</name>
    </ligand>
</feature>
<keyword evidence="7 16" id="KW-0106">Calcium</keyword>
<feature type="domain" description="Plant heme peroxidase family profile" evidence="20">
    <location>
        <begin position="54"/>
        <end position="344"/>
    </location>
</feature>
<evidence type="ECO:0000256" key="19">
    <source>
        <dbReference type="RuleBase" id="RU362060"/>
    </source>
</evidence>
<evidence type="ECO:0000256" key="1">
    <source>
        <dbReference type="ARBA" id="ARBA00000189"/>
    </source>
</evidence>
<evidence type="ECO:0000256" key="10">
    <source>
        <dbReference type="ARBA" id="ARBA00023157"/>
    </source>
</evidence>
<evidence type="ECO:0000256" key="12">
    <source>
        <dbReference type="ARBA" id="ARBA00023283"/>
    </source>
</evidence>
<dbReference type="PRINTS" id="PR00461">
    <property type="entry name" value="PLPEROXIDASE"/>
</dbReference>
<dbReference type="InterPro" id="IPR002016">
    <property type="entry name" value="Haem_peroxidase"/>
</dbReference>
<reference evidence="21" key="1">
    <citation type="submission" date="2023-07" db="EMBL/GenBank/DDBJ databases">
        <title>A chromosome-level genome assembly of Lolium multiflorum.</title>
        <authorList>
            <person name="Chen Y."/>
            <person name="Copetti D."/>
            <person name="Kolliker R."/>
            <person name="Studer B."/>
        </authorList>
    </citation>
    <scope>NUCLEOTIDE SEQUENCE</scope>
    <source>
        <strain evidence="21">02402/16</strain>
        <tissue evidence="21">Leaf</tissue>
    </source>
</reference>
<keyword evidence="13 19" id="KW-0376">Hydrogen peroxide</keyword>
<keyword evidence="6 16" id="KW-0479">Metal-binding</keyword>
<evidence type="ECO:0000256" key="3">
    <source>
        <dbReference type="ARBA" id="ARBA00012313"/>
    </source>
</evidence>
<evidence type="ECO:0000256" key="7">
    <source>
        <dbReference type="ARBA" id="ARBA00022837"/>
    </source>
</evidence>
<dbReference type="Gene3D" id="1.10.420.10">
    <property type="entry name" value="Peroxidase, domain 2"/>
    <property type="match status" value="1"/>
</dbReference>
<evidence type="ECO:0000256" key="15">
    <source>
        <dbReference type="PIRSR" id="PIRSR600823-2"/>
    </source>
</evidence>
<name>A0AAD8TTY1_LOLMU</name>
<feature type="binding site" evidence="16">
    <location>
        <position position="102"/>
    </location>
    <ligand>
        <name>Ca(2+)</name>
        <dbReference type="ChEBI" id="CHEBI:29108"/>
        <label>1</label>
    </ligand>
</feature>
<keyword evidence="4 19" id="KW-0575">Peroxidase</keyword>
<dbReference type="GO" id="GO:0042744">
    <property type="term" value="P:hydrogen peroxide catabolic process"/>
    <property type="evidence" value="ECO:0007669"/>
    <property type="project" value="UniProtKB-KW"/>
</dbReference>
<dbReference type="InterPro" id="IPR033905">
    <property type="entry name" value="Secretory_peroxidase"/>
</dbReference>
<gene>
    <name evidence="21" type="ORF">QYE76_008850</name>
</gene>
<dbReference type="GO" id="GO:0140825">
    <property type="term" value="F:lactoperoxidase activity"/>
    <property type="evidence" value="ECO:0007669"/>
    <property type="project" value="UniProtKB-EC"/>
</dbReference>
<evidence type="ECO:0000256" key="4">
    <source>
        <dbReference type="ARBA" id="ARBA00022559"/>
    </source>
</evidence>
<comment type="catalytic activity">
    <reaction evidence="1 19">
        <text>2 a phenolic donor + H2O2 = 2 a phenolic radical donor + 2 H2O</text>
        <dbReference type="Rhea" id="RHEA:56136"/>
        <dbReference type="ChEBI" id="CHEBI:15377"/>
        <dbReference type="ChEBI" id="CHEBI:16240"/>
        <dbReference type="ChEBI" id="CHEBI:139520"/>
        <dbReference type="ChEBI" id="CHEBI:139521"/>
        <dbReference type="EC" id="1.11.1.7"/>
    </reaction>
</comment>
<dbReference type="GO" id="GO:0005576">
    <property type="term" value="C:extracellular region"/>
    <property type="evidence" value="ECO:0007669"/>
    <property type="project" value="UniProtKB-SubCell"/>
</dbReference>
<evidence type="ECO:0000256" key="17">
    <source>
        <dbReference type="PIRSR" id="PIRSR600823-4"/>
    </source>
</evidence>
<comment type="subcellular location">
    <subcellularLocation>
        <location evidence="19">Secreted</location>
    </subcellularLocation>
</comment>
<dbReference type="PROSITE" id="PS00435">
    <property type="entry name" value="PEROXIDASE_1"/>
    <property type="match status" value="1"/>
</dbReference>
<feature type="binding site" evidence="16">
    <location>
        <position position="266"/>
    </location>
    <ligand>
        <name>Ca(2+)</name>
        <dbReference type="ChEBI" id="CHEBI:29108"/>
        <label>2</label>
    </ligand>
</feature>
<dbReference type="EMBL" id="JAUUTY010000001">
    <property type="protein sequence ID" value="KAK1692153.1"/>
    <property type="molecule type" value="Genomic_DNA"/>
</dbReference>
<dbReference type="Proteomes" id="UP001231189">
    <property type="component" value="Unassembled WGS sequence"/>
</dbReference>
<feature type="binding site" evidence="16">
    <location>
        <position position="95"/>
    </location>
    <ligand>
        <name>Ca(2+)</name>
        <dbReference type="ChEBI" id="CHEBI:29108"/>
        <label>1</label>
    </ligand>
</feature>
<comment type="similarity">
    <text evidence="19">Belongs to the peroxidase family. Classical plant (class III) peroxidase subfamily.</text>
</comment>
<dbReference type="FunFam" id="1.10.420.10:FF:000006">
    <property type="entry name" value="Peroxidase"/>
    <property type="match status" value="1"/>
</dbReference>